<dbReference type="AlphaFoldDB" id="Q8S4Q1"/>
<feature type="coiled-coil region" evidence="1">
    <location>
        <begin position="4"/>
        <end position="31"/>
    </location>
</feature>
<evidence type="ECO:0000313" key="3">
    <source>
        <dbReference type="EMBL" id="AAL84187.1"/>
    </source>
</evidence>
<accession>Q8S4Q1</accession>
<feature type="region of interest" description="Disordered" evidence="2">
    <location>
        <begin position="69"/>
        <end position="92"/>
    </location>
</feature>
<sequence length="174" mass="20291">MINMQDTNQRLKNLSLQLELIQAQIMDNQANNQSILGEQENNSNMFGRVGEIVEEVVFQNEEVTTLEECGAPHKDELPQERSDSEEDETVDFGEVIKVTEKQERLLSKEEIFEQKGKKVSKAEIDRVIDEICALFKSKLRRTWTSHQLYLKFMEFLPKRRVSKDDVLSVSFWPP</sequence>
<feature type="compositionally biased region" description="Basic and acidic residues" evidence="2">
    <location>
        <begin position="70"/>
        <end position="82"/>
    </location>
</feature>
<proteinExistence type="evidence at transcript level"/>
<dbReference type="EMBL" id="AF439379">
    <property type="protein sequence ID" value="AAL84187.1"/>
    <property type="molecule type" value="mRNA"/>
</dbReference>
<protein>
    <submittedName>
        <fullName evidence="3">Uncharacterized protein</fullName>
    </submittedName>
</protein>
<keyword evidence="1" id="KW-0175">Coiled coil</keyword>
<evidence type="ECO:0000256" key="1">
    <source>
        <dbReference type="SAM" id="Coils"/>
    </source>
</evidence>
<evidence type="ECO:0000256" key="2">
    <source>
        <dbReference type="SAM" id="MobiDB-lite"/>
    </source>
</evidence>
<organism evidence="3">
    <name type="scientific">Medicago sativa</name>
    <name type="common">Alfalfa</name>
    <dbReference type="NCBI Taxonomy" id="3879"/>
    <lineage>
        <taxon>Eukaryota</taxon>
        <taxon>Viridiplantae</taxon>
        <taxon>Streptophyta</taxon>
        <taxon>Embryophyta</taxon>
        <taxon>Tracheophyta</taxon>
        <taxon>Spermatophyta</taxon>
        <taxon>Magnoliopsida</taxon>
        <taxon>eudicotyledons</taxon>
        <taxon>Gunneridae</taxon>
        <taxon>Pentapetalae</taxon>
        <taxon>rosids</taxon>
        <taxon>fabids</taxon>
        <taxon>Fabales</taxon>
        <taxon>Fabaceae</taxon>
        <taxon>Papilionoideae</taxon>
        <taxon>50 kb inversion clade</taxon>
        <taxon>NPAAA clade</taxon>
        <taxon>Hologalegina</taxon>
        <taxon>IRL clade</taxon>
        <taxon>Trifolieae</taxon>
        <taxon>Medicago</taxon>
    </lineage>
</organism>
<name>Q8S4Q1_MEDSA</name>
<reference evidence="3" key="1">
    <citation type="journal article" date="2002" name="Plant J.">
        <title>Genotype-dependent transcriptional activation of novel repetitive elements during cold acclimation of alfalfa (Medicago sativa).</title>
        <authorList>
            <person name="Ivashuta S."/>
            <person name="Naumkina M."/>
            <person name="Gau M."/>
            <person name="Uchiyama K."/>
            <person name="Isobe S."/>
            <person name="Mizukami Y."/>
            <person name="Shimamoto Y."/>
        </authorList>
    </citation>
    <scope>NUCLEOTIDE SEQUENCE</scope>
</reference>